<keyword evidence="3" id="KW-1185">Reference proteome</keyword>
<sequence length="397" mass="41149">MLLARFTGTAELHRDDKLVSVRFLTPHRVFSTCPANGGFADHLDLVFNHQSCEPVGHIIPALHEAYRQPQRYAAGLLDSHGLAGAAGAGLATAANINTLAIAEEAHRDLKVVALATAGVEGGGARAGDPAGYYEFDGRFERRGDIGPETPGTINVIVLVNSPMTEGAMVRAVMTATEAKAAVMQELSVPSRQSAKIATGTGTDQIAVAAPLAGAQPLTGAGHHCVLGELIGKAVMAAIREAVARQNLLVPARQCACSRLLERFGLDIDRLTAAVAAQLPDEVAAVLRDNRDVIDRDPRTVALAAALIHVHDQVGWGVLPPSCWRESAIDLGAALAAAVAGTPAGTERYRTALAAILAGGGDDGPATVVVRALALGLPDKWTRASGMMAAITPAADPR</sequence>
<dbReference type="EMBL" id="LN907867">
    <property type="protein sequence ID" value="CUU42951.1"/>
    <property type="molecule type" value="Genomic_DNA"/>
</dbReference>
<name>A0A0H5BBZ1_BLAVI</name>
<gene>
    <name evidence="1" type="ORF">BV133_2184</name>
    <name evidence="2" type="ORF">BVIRIDIS_19670</name>
</gene>
<dbReference type="GO" id="GO:0016787">
    <property type="term" value="F:hydrolase activity"/>
    <property type="evidence" value="ECO:0007669"/>
    <property type="project" value="UniProtKB-KW"/>
</dbReference>
<reference evidence="3" key="3">
    <citation type="journal article" date="2016" name="Genome Announc.">
        <title>Revised genome sequence of the purple photosynthetic bacterium Blastochloris viridis.</title>
        <authorList>
            <person name="Liu L.N."/>
            <person name="Faulkner M."/>
            <person name="Liu X."/>
            <person name="Huang F."/>
            <person name="Darby A.C."/>
            <person name="Hall N."/>
        </authorList>
    </citation>
    <scope>NUCLEOTIDE SEQUENCE [LARGE SCALE GENOMIC DNA]</scope>
    <source>
        <strain evidence="3">ATCC 19567 / DSM 133 / F</strain>
    </source>
</reference>
<accession>A0A0H5BBZ1</accession>
<dbReference type="OrthoDB" id="9767827at2"/>
<dbReference type="EMBL" id="AP014854">
    <property type="protein sequence ID" value="BAR99777.1"/>
    <property type="molecule type" value="Genomic_DNA"/>
</dbReference>
<dbReference type="KEGG" id="bvr:BVIR_2523"/>
<dbReference type="Pfam" id="PF01955">
    <property type="entry name" value="CbiZ"/>
    <property type="match status" value="1"/>
</dbReference>
<reference evidence="1" key="1">
    <citation type="journal article" date="2015" name="Genome Announc.">
        <title>Complete Genome Sequence of the Bacteriochlorophyll b-Producing Photosynthetic Bacterium Blastochloris viridis.</title>
        <authorList>
            <person name="Tsukatani Y."/>
            <person name="Hirose Y."/>
            <person name="Harada J."/>
            <person name="Misawa N."/>
            <person name="Mori K."/>
            <person name="Inoue K."/>
            <person name="Tamiaki H."/>
        </authorList>
    </citation>
    <scope>NUCLEOTIDE SEQUENCE [LARGE SCALE GENOMIC DNA]</scope>
    <source>
        <strain evidence="1">DSM 133</strain>
    </source>
</reference>
<dbReference type="PANTHER" id="PTHR35336">
    <property type="entry name" value="ADENOSYLCOBINAMIDE AMIDOHYDROLASE"/>
    <property type="match status" value="1"/>
</dbReference>
<dbReference type="AlphaFoldDB" id="A0A0H5BBZ1"/>
<evidence type="ECO:0000313" key="3">
    <source>
        <dbReference type="Proteomes" id="UP000065734"/>
    </source>
</evidence>
<dbReference type="InterPro" id="IPR052209">
    <property type="entry name" value="CbiZ"/>
</dbReference>
<proteinExistence type="predicted"/>
<evidence type="ECO:0000313" key="2">
    <source>
        <dbReference type="EMBL" id="CUU42951.1"/>
    </source>
</evidence>
<dbReference type="RefSeq" id="WP_055037914.1">
    <property type="nucleotide sequence ID" value="NZ_AP014854.2"/>
</dbReference>
<dbReference type="PANTHER" id="PTHR35336:SF5">
    <property type="entry name" value="ADENOSYLCOBINAMIDE AMIDOHYDROLASE"/>
    <property type="match status" value="1"/>
</dbReference>
<keyword evidence="2" id="KW-0378">Hydrolase</keyword>
<dbReference type="STRING" id="1079.BVIR_2523"/>
<organism evidence="2 3">
    <name type="scientific">Blastochloris viridis</name>
    <name type="common">Rhodopseudomonas viridis</name>
    <dbReference type="NCBI Taxonomy" id="1079"/>
    <lineage>
        <taxon>Bacteria</taxon>
        <taxon>Pseudomonadati</taxon>
        <taxon>Pseudomonadota</taxon>
        <taxon>Alphaproteobacteria</taxon>
        <taxon>Hyphomicrobiales</taxon>
        <taxon>Blastochloridaceae</taxon>
        <taxon>Blastochloris</taxon>
    </lineage>
</organism>
<reference evidence="2" key="2">
    <citation type="submission" date="2015-11" db="EMBL/GenBank/DDBJ databases">
        <authorList>
            <person name="Zhang Y."/>
            <person name="Guo Z."/>
        </authorList>
    </citation>
    <scope>NUCLEOTIDE SEQUENCE</scope>
    <source>
        <strain evidence="2">1</strain>
    </source>
</reference>
<protein>
    <submittedName>
        <fullName evidence="2">Adenosylcobinamide amidohydrolase</fullName>
    </submittedName>
</protein>
<evidence type="ECO:0000313" key="1">
    <source>
        <dbReference type="EMBL" id="BAR99777.1"/>
    </source>
</evidence>
<dbReference type="Proteomes" id="UP000065734">
    <property type="component" value="Chromosome I"/>
</dbReference>
<dbReference type="InterPro" id="IPR002808">
    <property type="entry name" value="AdoCbi_amidolase"/>
</dbReference>